<comment type="caution">
    <text evidence="1">The sequence shown here is derived from an EMBL/GenBank/DDBJ whole genome shotgun (WGS) entry which is preliminary data.</text>
</comment>
<dbReference type="EMBL" id="CAJVPZ010024729">
    <property type="protein sequence ID" value="CAG8720040.1"/>
    <property type="molecule type" value="Genomic_DNA"/>
</dbReference>
<evidence type="ECO:0000313" key="2">
    <source>
        <dbReference type="Proteomes" id="UP000789396"/>
    </source>
</evidence>
<gene>
    <name evidence="1" type="ORF">RFULGI_LOCUS11394</name>
</gene>
<sequence length="41" mass="4539">GSEQVIEHPTESMSSLHAVICNLKYVASQSKDLKQVIEHTT</sequence>
<accession>A0A9N9I4I1</accession>
<keyword evidence="2" id="KW-1185">Reference proteome</keyword>
<reference evidence="1" key="1">
    <citation type="submission" date="2021-06" db="EMBL/GenBank/DDBJ databases">
        <authorList>
            <person name="Kallberg Y."/>
            <person name="Tangrot J."/>
            <person name="Rosling A."/>
        </authorList>
    </citation>
    <scope>NUCLEOTIDE SEQUENCE</scope>
    <source>
        <strain evidence="1">IN212</strain>
    </source>
</reference>
<proteinExistence type="predicted"/>
<dbReference type="AlphaFoldDB" id="A0A9N9I4I1"/>
<organism evidence="1 2">
    <name type="scientific">Racocetra fulgida</name>
    <dbReference type="NCBI Taxonomy" id="60492"/>
    <lineage>
        <taxon>Eukaryota</taxon>
        <taxon>Fungi</taxon>
        <taxon>Fungi incertae sedis</taxon>
        <taxon>Mucoromycota</taxon>
        <taxon>Glomeromycotina</taxon>
        <taxon>Glomeromycetes</taxon>
        <taxon>Diversisporales</taxon>
        <taxon>Gigasporaceae</taxon>
        <taxon>Racocetra</taxon>
    </lineage>
</organism>
<feature type="non-terminal residue" evidence="1">
    <location>
        <position position="41"/>
    </location>
</feature>
<feature type="non-terminal residue" evidence="1">
    <location>
        <position position="1"/>
    </location>
</feature>
<protein>
    <submittedName>
        <fullName evidence="1">17983_t:CDS:1</fullName>
    </submittedName>
</protein>
<dbReference type="Proteomes" id="UP000789396">
    <property type="component" value="Unassembled WGS sequence"/>
</dbReference>
<name>A0A9N9I4I1_9GLOM</name>
<evidence type="ECO:0000313" key="1">
    <source>
        <dbReference type="EMBL" id="CAG8720040.1"/>
    </source>
</evidence>